<accession>A0A2N3LDP0</accession>
<dbReference type="EMBL" id="PIQO01000032">
    <property type="protein sequence ID" value="PKR82657.1"/>
    <property type="molecule type" value="Genomic_DNA"/>
</dbReference>
<dbReference type="InterPro" id="IPR051612">
    <property type="entry name" value="Teichoic_Acid_Biosynth"/>
</dbReference>
<evidence type="ECO:0000256" key="3">
    <source>
        <dbReference type="ARBA" id="ARBA00022475"/>
    </source>
</evidence>
<dbReference type="AlphaFoldDB" id="A0A2N3LDP0"/>
<dbReference type="Gene3D" id="3.40.50.11820">
    <property type="match status" value="1"/>
</dbReference>
<comment type="similarity">
    <text evidence="2">Belongs to the CDP-glycerol glycerophosphotransferase family.</text>
</comment>
<proteinExistence type="inferred from homology"/>
<dbReference type="Gene3D" id="3.40.50.12580">
    <property type="match status" value="1"/>
</dbReference>
<dbReference type="InterPro" id="IPR007554">
    <property type="entry name" value="Glycerophosphate_synth"/>
</dbReference>
<evidence type="ECO:0000256" key="1">
    <source>
        <dbReference type="ARBA" id="ARBA00004202"/>
    </source>
</evidence>
<keyword evidence="8" id="KW-1185">Reference proteome</keyword>
<evidence type="ECO:0000313" key="8">
    <source>
        <dbReference type="Proteomes" id="UP000233440"/>
    </source>
</evidence>
<comment type="caution">
    <text evidence="7">The sequence shown here is derived from an EMBL/GenBank/DDBJ whole genome shotgun (WGS) entry which is preliminary data.</text>
</comment>
<dbReference type="PANTHER" id="PTHR37316">
    <property type="entry name" value="TEICHOIC ACID GLYCEROL-PHOSPHATE PRIMASE"/>
    <property type="match status" value="1"/>
</dbReference>
<evidence type="ECO:0000313" key="7">
    <source>
        <dbReference type="EMBL" id="PKR82657.1"/>
    </source>
</evidence>
<keyword evidence="3" id="KW-1003">Cell membrane</keyword>
<dbReference type="InterPro" id="IPR043149">
    <property type="entry name" value="TagF_N"/>
</dbReference>
<dbReference type="GO" id="GO:0005886">
    <property type="term" value="C:plasma membrane"/>
    <property type="evidence" value="ECO:0007669"/>
    <property type="project" value="UniProtKB-SubCell"/>
</dbReference>
<sequence>MKTFIKKIIKKYIFNHRLETIKVENNTTFYMRFNKLYPLVKRKLVFKNRETGRKLQKEIKGKTCFFPFEELVEVNPNGKFDVYIKFSFFKYTLLKRVDSNKNVNLTEYNDRKNNIISLFKNKNNHISFQIKKSLFKNSIVELKNVGTNFYLTGKIVALDTVVPAIAEIVLVRRDTNKGIGYKCQLDSNLDSDTFTYSSVIVLEKMKNDLIINSRWDVFLQLRDTNKNILYRELITFSDNTRFEKEEERYIVNVSDNNNVASLYVTMGKFSLALWYTDKDQFQKTYNIAKGKSKFNETCETHKLNEKMVFFESFLGKNYSGNPKYIYEEMLRNDKYKNYTFVWSYSGENPEEIPGNPIIVNREEVEYYEYLAKSKYWVNNILFPVHRKREGNKYLQTWHGTPLKRLGYDIEIDGPEVLARENFYIESRNWDYLVSANNYSTEIFKRAFKFNKHVLEYGYPANDIFYNEEMREKVNKIRIELGIPQDKKVILYAPTWRDNESVNSWKHSFSLKFDLEEFYKNLKDEYILILRMHHLIADSLVIDEKYKEFVYDLSKYDDIQELYVMSDILITDYSSVFFDYANSKKPILFFAYDFDNYKENVRGFYLDMFKDLPGPIINNSGDLLNAIQNINSIYKNYELKYDEFYNRFCKLENGKAAQSIIEKVFE</sequence>
<dbReference type="SUPFAM" id="SSF53756">
    <property type="entry name" value="UDP-Glycosyltransferase/glycogen phosphorylase"/>
    <property type="match status" value="1"/>
</dbReference>
<evidence type="ECO:0000256" key="2">
    <source>
        <dbReference type="ARBA" id="ARBA00010488"/>
    </source>
</evidence>
<dbReference type="OrthoDB" id="9811865at2"/>
<dbReference type="GO" id="GO:0019350">
    <property type="term" value="P:teichoic acid biosynthetic process"/>
    <property type="evidence" value="ECO:0007669"/>
    <property type="project" value="UniProtKB-KW"/>
</dbReference>
<dbReference type="GO" id="GO:0047355">
    <property type="term" value="F:CDP-glycerol glycerophosphotransferase activity"/>
    <property type="evidence" value="ECO:0007669"/>
    <property type="project" value="InterPro"/>
</dbReference>
<protein>
    <submittedName>
        <fullName evidence="7">CDP-glycerol glycerophosphotransferase family protein</fullName>
    </submittedName>
</protein>
<keyword evidence="6" id="KW-0472">Membrane</keyword>
<dbReference type="RefSeq" id="WP_101356578.1">
    <property type="nucleotide sequence ID" value="NZ_PIQO01000032.1"/>
</dbReference>
<dbReference type="Pfam" id="PF04464">
    <property type="entry name" value="Glyphos_transf"/>
    <property type="match status" value="1"/>
</dbReference>
<dbReference type="InterPro" id="IPR043148">
    <property type="entry name" value="TagF_C"/>
</dbReference>
<dbReference type="Proteomes" id="UP000233440">
    <property type="component" value="Unassembled WGS sequence"/>
</dbReference>
<evidence type="ECO:0000256" key="5">
    <source>
        <dbReference type="ARBA" id="ARBA00022944"/>
    </source>
</evidence>
<organism evidence="7 8">
    <name type="scientific">Heyndrickxia camelliae</name>
    <dbReference type="NCBI Taxonomy" id="1707093"/>
    <lineage>
        <taxon>Bacteria</taxon>
        <taxon>Bacillati</taxon>
        <taxon>Bacillota</taxon>
        <taxon>Bacilli</taxon>
        <taxon>Bacillales</taxon>
        <taxon>Bacillaceae</taxon>
        <taxon>Heyndrickxia</taxon>
    </lineage>
</organism>
<keyword evidence="5" id="KW-0777">Teichoic acid biosynthesis</keyword>
<comment type="subcellular location">
    <subcellularLocation>
        <location evidence="1">Cell membrane</location>
        <topology evidence="1">Peripheral membrane protein</topology>
    </subcellularLocation>
</comment>
<name>A0A2N3LDP0_9BACI</name>
<evidence type="ECO:0000256" key="6">
    <source>
        <dbReference type="ARBA" id="ARBA00023136"/>
    </source>
</evidence>
<reference evidence="7 8" key="1">
    <citation type="submission" date="2017-11" db="EMBL/GenBank/DDBJ databases">
        <title>Bacillus camelliae sp. nov., isolated from pu'er tea.</title>
        <authorList>
            <person name="Niu L."/>
        </authorList>
    </citation>
    <scope>NUCLEOTIDE SEQUENCE [LARGE SCALE GENOMIC DNA]</scope>
    <source>
        <strain evidence="7 8">7578-1</strain>
    </source>
</reference>
<evidence type="ECO:0000256" key="4">
    <source>
        <dbReference type="ARBA" id="ARBA00022679"/>
    </source>
</evidence>
<gene>
    <name evidence="7" type="ORF">CWO92_23240</name>
</gene>
<dbReference type="PANTHER" id="PTHR37316:SF3">
    <property type="entry name" value="TEICHOIC ACID GLYCEROL-PHOSPHATE TRANSFERASE"/>
    <property type="match status" value="1"/>
</dbReference>
<keyword evidence="4 7" id="KW-0808">Transferase</keyword>